<dbReference type="InterPro" id="IPR036772">
    <property type="entry name" value="SRCR-like_dom_sf"/>
</dbReference>
<feature type="disulfide bond" evidence="9">
    <location>
        <begin position="284"/>
        <end position="348"/>
    </location>
</feature>
<evidence type="ECO:0000256" key="6">
    <source>
        <dbReference type="ARBA" id="ARBA00023136"/>
    </source>
</evidence>
<feature type="domain" description="SRCR" evidence="10">
    <location>
        <begin position="155"/>
        <end position="212"/>
    </location>
</feature>
<dbReference type="Pfam" id="PF00530">
    <property type="entry name" value="SRCR"/>
    <property type="match status" value="3"/>
</dbReference>
<evidence type="ECO:0000313" key="11">
    <source>
        <dbReference type="Ensembl" id="ENSGALP00010004970.1"/>
    </source>
</evidence>
<evidence type="ECO:0000256" key="8">
    <source>
        <dbReference type="ARBA" id="ARBA00023180"/>
    </source>
</evidence>
<sequence length="503" mass="53710">MATQKSGIPWHHQAEPLPREILQCAFVAFLLSPGPPHNASLRLVGGGSRCDGRVEIFQRGTWGRVLDDQWDMEDASVVCRQLRCGEAEAAYTVPRVEQGMGPVGLRGVRCAGHEASLSLCNTSLPEATGIMEDVGAVCQGEQHLGLPPTAGSRQVRLVDGAGRCAGRVEIYYRGQWGTVCDDAWDTADASVVCRQLSCGWAVEAAGSARFGEVLSVCGPGCVQRCQTSVRHLFRVLKVVNCARQSACLIKPLNSKVSEVRLADGSGRCDGRVEVKHQDQWGTVCDDEWDEEDAAVVCKQLGCGSVISAVQNEGFVLGSGRIWMDDVGCQGTESALSDCTHSLFGERYCTHSQDAGEGHGHGIARGLWDPTGCLCSLQDLSVWLEGTTAAQDKWRSMTGKGGNLSVTHTLVPKLLMWSAEIFSVAEPCPSPEQVPLEKGPVPSGTESCSVWGMNPPSPPAPWGLLRTSPAPRQALLPSAAHVRAQGRLLDTECVPGTGTGLCRV</sequence>
<evidence type="ECO:0000256" key="5">
    <source>
        <dbReference type="ARBA" id="ARBA00022989"/>
    </source>
</evidence>
<dbReference type="PROSITE" id="PS50287">
    <property type="entry name" value="SRCR_2"/>
    <property type="match status" value="3"/>
</dbReference>
<evidence type="ECO:0000256" key="3">
    <source>
        <dbReference type="ARBA" id="ARBA00022729"/>
    </source>
</evidence>
<dbReference type="FunFam" id="3.10.250.10:FF:000016">
    <property type="entry name" value="Scavenger receptor cysteine-rich protein type 12"/>
    <property type="match status" value="1"/>
</dbReference>
<dbReference type="FunFam" id="3.10.250.10:FF:000006">
    <property type="entry name" value="neurotrypsin isoform X2"/>
    <property type="match status" value="1"/>
</dbReference>
<evidence type="ECO:0000256" key="7">
    <source>
        <dbReference type="ARBA" id="ARBA00023157"/>
    </source>
</evidence>
<dbReference type="PANTHER" id="PTHR48071">
    <property type="entry name" value="SRCR DOMAIN-CONTAINING PROTEIN"/>
    <property type="match status" value="1"/>
</dbReference>
<feature type="disulfide bond" evidence="9">
    <location>
        <begin position="328"/>
        <end position="338"/>
    </location>
</feature>
<dbReference type="GO" id="GO:0016020">
    <property type="term" value="C:membrane"/>
    <property type="evidence" value="ECO:0007669"/>
    <property type="project" value="UniProtKB-SubCell"/>
</dbReference>
<dbReference type="PRINTS" id="PR00258">
    <property type="entry name" value="SPERACTRCPTR"/>
</dbReference>
<accession>A0A8V0XE69</accession>
<comment type="caution">
    <text evidence="9">Lacks conserved residue(s) required for the propagation of feature annotation.</text>
</comment>
<organism evidence="11 12">
    <name type="scientific">Gallus gallus</name>
    <name type="common">Chicken</name>
    <dbReference type="NCBI Taxonomy" id="9031"/>
    <lineage>
        <taxon>Eukaryota</taxon>
        <taxon>Metazoa</taxon>
        <taxon>Chordata</taxon>
        <taxon>Craniata</taxon>
        <taxon>Vertebrata</taxon>
        <taxon>Euteleostomi</taxon>
        <taxon>Archelosauria</taxon>
        <taxon>Archosauria</taxon>
        <taxon>Dinosauria</taxon>
        <taxon>Saurischia</taxon>
        <taxon>Theropoda</taxon>
        <taxon>Coelurosauria</taxon>
        <taxon>Aves</taxon>
        <taxon>Neognathae</taxon>
        <taxon>Galloanserae</taxon>
        <taxon>Galliformes</taxon>
        <taxon>Phasianidae</taxon>
        <taxon>Phasianinae</taxon>
        <taxon>Gallus</taxon>
    </lineage>
</organism>
<keyword evidence="5" id="KW-1133">Transmembrane helix</keyword>
<proteinExistence type="predicted"/>
<dbReference type="GeneTree" id="ENSGT00950000183145"/>
<feature type="domain" description="SRCR" evidence="10">
    <location>
        <begin position="259"/>
        <end position="355"/>
    </location>
</feature>
<evidence type="ECO:0000256" key="2">
    <source>
        <dbReference type="ARBA" id="ARBA00022692"/>
    </source>
</evidence>
<keyword evidence="6" id="KW-0472">Membrane</keyword>
<dbReference type="Gene3D" id="3.10.250.10">
    <property type="entry name" value="SRCR-like domain"/>
    <property type="match status" value="3"/>
</dbReference>
<evidence type="ECO:0000256" key="1">
    <source>
        <dbReference type="ARBA" id="ARBA00004167"/>
    </source>
</evidence>
<evidence type="ECO:0000313" key="12">
    <source>
        <dbReference type="Proteomes" id="UP000000539"/>
    </source>
</evidence>
<protein>
    <recommendedName>
        <fullName evidence="10">SRCR domain-containing protein</fullName>
    </recommendedName>
</protein>
<dbReference type="SUPFAM" id="SSF56487">
    <property type="entry name" value="SRCR-like"/>
    <property type="match status" value="3"/>
</dbReference>
<dbReference type="SMART" id="SM00202">
    <property type="entry name" value="SR"/>
    <property type="match status" value="3"/>
</dbReference>
<keyword evidence="4" id="KW-0677">Repeat</keyword>
<dbReference type="PANTHER" id="PTHR48071:SF4">
    <property type="entry name" value="NEUROTRYPSIN-RELATED"/>
    <property type="match status" value="1"/>
</dbReference>
<evidence type="ECO:0000259" key="10">
    <source>
        <dbReference type="PROSITE" id="PS50287"/>
    </source>
</evidence>
<reference evidence="11" key="2">
    <citation type="submission" date="2025-08" db="UniProtKB">
        <authorList>
            <consortium name="Ensembl"/>
        </authorList>
    </citation>
    <scope>IDENTIFICATION</scope>
    <source>
        <strain evidence="11">broiler</strain>
    </source>
</reference>
<dbReference type="FunFam" id="3.10.250.10:FF:000001">
    <property type="entry name" value="Lysyl oxidase 4 isoform X1"/>
    <property type="match status" value="1"/>
</dbReference>
<comment type="subcellular location">
    <subcellularLocation>
        <location evidence="1">Membrane</location>
        <topology evidence="1">Single-pass membrane protein</topology>
    </subcellularLocation>
</comment>
<reference evidence="11" key="1">
    <citation type="submission" date="2020-11" db="EMBL/GenBank/DDBJ databases">
        <title>Gallus gallus (Chicken) genome, bGalGal1, GRCg7b, maternal haplotype autosomes + Z &amp; W.</title>
        <authorList>
            <person name="Warren W."/>
            <person name="Formenti G."/>
            <person name="Fedrigo O."/>
            <person name="Haase B."/>
            <person name="Mountcastle J."/>
            <person name="Balacco J."/>
            <person name="Tracey A."/>
            <person name="Schneider V."/>
            <person name="Okimoto R."/>
            <person name="Cheng H."/>
            <person name="Hawken R."/>
            <person name="Howe K."/>
            <person name="Jarvis E.D."/>
        </authorList>
    </citation>
    <scope>NUCLEOTIDE SEQUENCE [LARGE SCALE GENOMIC DNA]</scope>
    <source>
        <strain evidence="11">Broiler</strain>
    </source>
</reference>
<reference evidence="11" key="3">
    <citation type="submission" date="2025-09" db="UniProtKB">
        <authorList>
            <consortium name="Ensembl"/>
        </authorList>
    </citation>
    <scope>IDENTIFICATION</scope>
    <source>
        <strain evidence="11">broiler</strain>
    </source>
</reference>
<evidence type="ECO:0000256" key="9">
    <source>
        <dbReference type="PROSITE-ProRule" id="PRU00196"/>
    </source>
</evidence>
<keyword evidence="7 9" id="KW-1015">Disulfide bond</keyword>
<dbReference type="Proteomes" id="UP000000539">
    <property type="component" value="Chromosome 16"/>
</dbReference>
<feature type="domain" description="SRCR" evidence="10">
    <location>
        <begin position="41"/>
        <end position="139"/>
    </location>
</feature>
<name>A0A8V0XE69_CHICK</name>
<dbReference type="PROSITE" id="PS00420">
    <property type="entry name" value="SRCR_1"/>
    <property type="match status" value="1"/>
</dbReference>
<keyword evidence="8" id="KW-0325">Glycoprotein</keyword>
<feature type="disulfide bond" evidence="9">
    <location>
        <begin position="110"/>
        <end position="120"/>
    </location>
</feature>
<keyword evidence="2" id="KW-0812">Transmembrane</keyword>
<dbReference type="InterPro" id="IPR001190">
    <property type="entry name" value="SRCR"/>
</dbReference>
<keyword evidence="12" id="KW-1185">Reference proteome</keyword>
<keyword evidence="3" id="KW-0732">Signal</keyword>
<dbReference type="AlphaFoldDB" id="A0A8V0XE69"/>
<evidence type="ECO:0000256" key="4">
    <source>
        <dbReference type="ARBA" id="ARBA00022737"/>
    </source>
</evidence>
<dbReference type="Ensembl" id="ENSGALT00010008471.1">
    <property type="protein sequence ID" value="ENSGALP00010004970.1"/>
    <property type="gene ID" value="ENSGALG00010003661.1"/>
</dbReference>